<gene>
    <name evidence="3" type="ORF">HICCMSTLAB_LOCUS11491</name>
</gene>
<evidence type="ECO:0000259" key="2">
    <source>
        <dbReference type="Pfam" id="PF14949"/>
    </source>
</evidence>
<dbReference type="AlphaFoldDB" id="A0A8J2HPA8"/>
<dbReference type="OrthoDB" id="5984406at2759"/>
<keyword evidence="4" id="KW-1185">Reference proteome</keyword>
<protein>
    <submittedName>
        <fullName evidence="3">Similar to ARL14EP: ARL14 effector protein (Bos taurus)</fullName>
    </submittedName>
</protein>
<dbReference type="PANTHER" id="PTHR46536:SF3">
    <property type="entry name" value="ARF7 EFFECTOR PROTEIN C-TERMINAL DOMAIN-CONTAINING PROTEIN"/>
    <property type="match status" value="1"/>
</dbReference>
<evidence type="ECO:0000313" key="4">
    <source>
        <dbReference type="Proteomes" id="UP000786811"/>
    </source>
</evidence>
<feature type="domain" description="ARF7 effector protein C-terminal" evidence="2">
    <location>
        <begin position="28"/>
        <end position="115"/>
    </location>
</feature>
<dbReference type="InterPro" id="IPR029264">
    <property type="entry name" value="ARF7EP_C"/>
</dbReference>
<dbReference type="PANTHER" id="PTHR46536">
    <property type="entry name" value="ARL14 EFFECTOR PROTEIN"/>
    <property type="match status" value="1"/>
</dbReference>
<accession>A0A8J2HPA8</accession>
<comment type="caution">
    <text evidence="3">The sequence shown here is derived from an EMBL/GenBank/DDBJ whole genome shotgun (WGS) entry which is preliminary data.</text>
</comment>
<evidence type="ECO:0000313" key="3">
    <source>
        <dbReference type="EMBL" id="CAG5103401.1"/>
    </source>
</evidence>
<feature type="region of interest" description="Disordered" evidence="1">
    <location>
        <begin position="1"/>
        <end position="22"/>
    </location>
</feature>
<dbReference type="Pfam" id="PF14949">
    <property type="entry name" value="ARF7EP_C"/>
    <property type="match status" value="1"/>
</dbReference>
<sequence>MDSDDTNSSKKRNTRYASKQTIGTDTVTKKFLQNFDPQSSEREKRKLHRRLYPGSKKHILYDESGVFIQTGTNICDCLQPDCSGCHFPCPKCGSSKCAHECRTHRRWTYDSIENEGSDIILKNPVAKDS</sequence>
<proteinExistence type="predicted"/>
<dbReference type="Proteomes" id="UP000786811">
    <property type="component" value="Unassembled WGS sequence"/>
</dbReference>
<dbReference type="EMBL" id="CAJNRD030001123">
    <property type="protein sequence ID" value="CAG5103401.1"/>
    <property type="molecule type" value="Genomic_DNA"/>
</dbReference>
<organism evidence="3 4">
    <name type="scientific">Cotesia congregata</name>
    <name type="common">Parasitoid wasp</name>
    <name type="synonym">Apanteles congregatus</name>
    <dbReference type="NCBI Taxonomy" id="51543"/>
    <lineage>
        <taxon>Eukaryota</taxon>
        <taxon>Metazoa</taxon>
        <taxon>Ecdysozoa</taxon>
        <taxon>Arthropoda</taxon>
        <taxon>Hexapoda</taxon>
        <taxon>Insecta</taxon>
        <taxon>Pterygota</taxon>
        <taxon>Neoptera</taxon>
        <taxon>Endopterygota</taxon>
        <taxon>Hymenoptera</taxon>
        <taxon>Apocrita</taxon>
        <taxon>Ichneumonoidea</taxon>
        <taxon>Braconidae</taxon>
        <taxon>Microgastrinae</taxon>
        <taxon>Cotesia</taxon>
    </lineage>
</organism>
<evidence type="ECO:0000256" key="1">
    <source>
        <dbReference type="SAM" id="MobiDB-lite"/>
    </source>
</evidence>
<reference evidence="3" key="1">
    <citation type="submission" date="2021-04" db="EMBL/GenBank/DDBJ databases">
        <authorList>
            <person name="Chebbi M.A.C M."/>
        </authorList>
    </citation>
    <scope>NUCLEOTIDE SEQUENCE</scope>
</reference>
<name>A0A8J2HPA8_COTCN</name>